<dbReference type="SMART" id="SM00449">
    <property type="entry name" value="SPRY"/>
    <property type="match status" value="1"/>
</dbReference>
<evidence type="ECO:0000313" key="4">
    <source>
        <dbReference type="Proteomes" id="UP000695022"/>
    </source>
</evidence>
<evidence type="ECO:0000259" key="2">
    <source>
        <dbReference type="PROSITE" id="PS50188"/>
    </source>
</evidence>
<dbReference type="PROSITE" id="PS50225">
    <property type="entry name" value="SOCS"/>
    <property type="match status" value="1"/>
</dbReference>
<gene>
    <name evidence="5" type="primary">LOC106815409</name>
</gene>
<sequence length="226" mass="25247">MRTDDHTFHTEYLTQDWHWDVDSKSTHAKLSDSNLSCYFFSDPLADSNSSGGVCGSKGFHHGEHYWEVVFTEALQGKTLRIGVATANSYYQLSHKKFLGSDGESWGLCYKGTSWHRGVSKQYCNPFYEANTVIGCHLNLYKGTLSFYKNGMLLGVAFTGLDSAAGDLFPVVCSAVAENELELCHRSCRFISLQEQCCMKILKCLQCRGNAGELPLPALLGRRLNEM</sequence>
<comment type="similarity">
    <text evidence="1">Belongs to the SPSB family.</text>
</comment>
<dbReference type="RefSeq" id="XP_014675351.1">
    <property type="nucleotide sequence ID" value="XM_014819865.1"/>
</dbReference>
<dbReference type="SUPFAM" id="SSF49899">
    <property type="entry name" value="Concanavalin A-like lectins/glucanases"/>
    <property type="match status" value="1"/>
</dbReference>
<keyword evidence="4" id="KW-1185">Reference proteome</keyword>
<dbReference type="GeneID" id="106815409"/>
<dbReference type="PANTHER" id="PTHR12245">
    <property type="entry name" value="SPRY DOMAIN CONTAINING SOCS BOX PROTEIN"/>
    <property type="match status" value="1"/>
</dbReference>
<dbReference type="InterPro" id="IPR001870">
    <property type="entry name" value="B30.2/SPRY"/>
</dbReference>
<dbReference type="Pfam" id="PF00622">
    <property type="entry name" value="SPRY"/>
    <property type="match status" value="1"/>
</dbReference>
<evidence type="ECO:0000256" key="1">
    <source>
        <dbReference type="ARBA" id="ARBA00010910"/>
    </source>
</evidence>
<reference evidence="5" key="1">
    <citation type="submission" date="2025-08" db="UniProtKB">
        <authorList>
            <consortium name="RefSeq"/>
        </authorList>
    </citation>
    <scope>IDENTIFICATION</scope>
</reference>
<feature type="domain" description="SOCS box" evidence="3">
    <location>
        <begin position="182"/>
        <end position="226"/>
    </location>
</feature>
<organism evidence="4 5">
    <name type="scientific">Priapulus caudatus</name>
    <name type="common">Priapulid worm</name>
    <dbReference type="NCBI Taxonomy" id="37621"/>
    <lineage>
        <taxon>Eukaryota</taxon>
        <taxon>Metazoa</taxon>
        <taxon>Ecdysozoa</taxon>
        <taxon>Scalidophora</taxon>
        <taxon>Priapulida</taxon>
        <taxon>Priapulimorpha</taxon>
        <taxon>Priapulimorphida</taxon>
        <taxon>Priapulidae</taxon>
        <taxon>Priapulus</taxon>
    </lineage>
</organism>
<dbReference type="Gene3D" id="2.60.120.920">
    <property type="match status" value="1"/>
</dbReference>
<protein>
    <submittedName>
        <fullName evidence="5">SPRY domain-containing SOCS box protein 3-like</fullName>
    </submittedName>
</protein>
<dbReference type="InterPro" id="IPR013320">
    <property type="entry name" value="ConA-like_dom_sf"/>
</dbReference>
<proteinExistence type="inferred from homology"/>
<accession>A0ABM1ET30</accession>
<dbReference type="InterPro" id="IPR003877">
    <property type="entry name" value="SPRY_dom"/>
</dbReference>
<evidence type="ECO:0000313" key="5">
    <source>
        <dbReference type="RefSeq" id="XP_014675351.1"/>
    </source>
</evidence>
<evidence type="ECO:0000259" key="3">
    <source>
        <dbReference type="PROSITE" id="PS50225"/>
    </source>
</evidence>
<name>A0ABM1ET30_PRICU</name>
<dbReference type="InterPro" id="IPR050672">
    <property type="entry name" value="FBXO45-Fsn/SPSB_families"/>
</dbReference>
<dbReference type="InterPro" id="IPR043136">
    <property type="entry name" value="B30.2/SPRY_sf"/>
</dbReference>
<feature type="domain" description="B30.2/SPRY" evidence="2">
    <location>
        <begin position="1"/>
        <end position="189"/>
    </location>
</feature>
<dbReference type="PANTHER" id="PTHR12245:SF16">
    <property type="entry name" value="SPRY DOMAIN-CONTAINING SOCS BOX PROTEIN 3-LIKE"/>
    <property type="match status" value="1"/>
</dbReference>
<dbReference type="InterPro" id="IPR001496">
    <property type="entry name" value="SOCS_box"/>
</dbReference>
<dbReference type="Proteomes" id="UP000695022">
    <property type="component" value="Unplaced"/>
</dbReference>
<dbReference type="PROSITE" id="PS50188">
    <property type="entry name" value="B302_SPRY"/>
    <property type="match status" value="1"/>
</dbReference>